<dbReference type="GO" id="GO:0046872">
    <property type="term" value="F:metal ion binding"/>
    <property type="evidence" value="ECO:0007669"/>
    <property type="project" value="UniProtKB-KW"/>
</dbReference>
<dbReference type="SUPFAM" id="SSF54919">
    <property type="entry name" value="Nucleoside diphosphate kinase, NDK"/>
    <property type="match status" value="1"/>
</dbReference>
<dbReference type="EC" id="2.7.4.6" evidence="3"/>
<evidence type="ECO:0000259" key="14">
    <source>
        <dbReference type="SMART" id="SM00562"/>
    </source>
</evidence>
<evidence type="ECO:0000256" key="11">
    <source>
        <dbReference type="ARBA" id="ARBA00023080"/>
    </source>
</evidence>
<evidence type="ECO:0000256" key="2">
    <source>
        <dbReference type="ARBA" id="ARBA00008142"/>
    </source>
</evidence>
<evidence type="ECO:0000256" key="8">
    <source>
        <dbReference type="ARBA" id="ARBA00022777"/>
    </source>
</evidence>
<proteinExistence type="inferred from homology"/>
<keyword evidence="5 15" id="KW-0808">Transferase</keyword>
<evidence type="ECO:0000256" key="13">
    <source>
        <dbReference type="RuleBase" id="RU004011"/>
    </source>
</evidence>
<evidence type="ECO:0000256" key="12">
    <source>
        <dbReference type="PROSITE-ProRule" id="PRU00706"/>
    </source>
</evidence>
<feature type="binding site" evidence="12">
    <location>
        <position position="128"/>
    </location>
    <ligand>
        <name>ATP</name>
        <dbReference type="ChEBI" id="CHEBI:30616"/>
    </ligand>
</feature>
<evidence type="ECO:0000256" key="3">
    <source>
        <dbReference type="ARBA" id="ARBA00012966"/>
    </source>
</evidence>
<evidence type="ECO:0000313" key="16">
    <source>
        <dbReference type="Proteomes" id="UP000095454"/>
    </source>
</evidence>
<dbReference type="GO" id="GO:0004550">
    <property type="term" value="F:nucleoside diphosphate kinase activity"/>
    <property type="evidence" value="ECO:0007669"/>
    <property type="project" value="UniProtKB-EC"/>
</dbReference>
<feature type="binding site" evidence="12">
    <location>
        <position position="25"/>
    </location>
    <ligand>
        <name>ATP</name>
        <dbReference type="ChEBI" id="CHEBI:30616"/>
    </ligand>
</feature>
<keyword evidence="9" id="KW-0067">ATP-binding</keyword>
<evidence type="ECO:0000256" key="7">
    <source>
        <dbReference type="ARBA" id="ARBA00022741"/>
    </source>
</evidence>
<dbReference type="CDD" id="cd04413">
    <property type="entry name" value="NDPk_I"/>
    <property type="match status" value="1"/>
</dbReference>
<keyword evidence="7" id="KW-0547">Nucleotide-binding</keyword>
<gene>
    <name evidence="15" type="primary">ndk</name>
    <name evidence="15" type="ORF">ERS852514_01100</name>
</gene>
<evidence type="ECO:0000256" key="6">
    <source>
        <dbReference type="ARBA" id="ARBA00022723"/>
    </source>
</evidence>
<feature type="binding site" evidence="12">
    <location>
        <position position="101"/>
    </location>
    <ligand>
        <name>ATP</name>
        <dbReference type="ChEBI" id="CHEBI:30616"/>
    </ligand>
</feature>
<evidence type="ECO:0000256" key="10">
    <source>
        <dbReference type="ARBA" id="ARBA00022842"/>
    </source>
</evidence>
<dbReference type="InterPro" id="IPR001564">
    <property type="entry name" value="Nucleoside_diP_kinase"/>
</dbReference>
<comment type="similarity">
    <text evidence="2 12 13">Belongs to the NDK family.</text>
</comment>
<dbReference type="PANTHER" id="PTHR11349">
    <property type="entry name" value="NUCLEOSIDE DIPHOSPHATE KINASE"/>
    <property type="match status" value="1"/>
</dbReference>
<reference evidence="15 16" key="1">
    <citation type="submission" date="2015-09" db="EMBL/GenBank/DDBJ databases">
        <authorList>
            <consortium name="Pathogen Informatics"/>
        </authorList>
    </citation>
    <scope>NUCLEOTIDE SEQUENCE [LARGE SCALE GENOMIC DNA]</scope>
    <source>
        <strain evidence="15 16">2789STDY5834902</strain>
    </source>
</reference>
<evidence type="ECO:0000256" key="5">
    <source>
        <dbReference type="ARBA" id="ARBA00022679"/>
    </source>
</evidence>
<evidence type="ECO:0000256" key="9">
    <source>
        <dbReference type="ARBA" id="ARBA00022840"/>
    </source>
</evidence>
<dbReference type="Proteomes" id="UP000095454">
    <property type="component" value="Unassembled WGS sequence"/>
</dbReference>
<keyword evidence="11" id="KW-0546">Nucleotide metabolism</keyword>
<dbReference type="Gene3D" id="3.30.70.141">
    <property type="entry name" value="Nucleoside diphosphate kinase-like domain"/>
    <property type="match status" value="1"/>
</dbReference>
<comment type="cofactor">
    <cofactor evidence="1">
        <name>Mg(2+)</name>
        <dbReference type="ChEBI" id="CHEBI:18420"/>
    </cofactor>
</comment>
<dbReference type="AlphaFoldDB" id="A0A174KJ35"/>
<evidence type="ECO:0000313" key="15">
    <source>
        <dbReference type="EMBL" id="CUP10486.1"/>
    </source>
</evidence>
<evidence type="ECO:0000256" key="4">
    <source>
        <dbReference type="ARBA" id="ARBA00017632"/>
    </source>
</evidence>
<feature type="active site" description="Pros-phosphohistidine intermediate" evidence="12">
    <location>
        <position position="131"/>
    </location>
</feature>
<dbReference type="GO" id="GO:0006183">
    <property type="term" value="P:GTP biosynthetic process"/>
    <property type="evidence" value="ECO:0007669"/>
    <property type="project" value="InterPro"/>
</dbReference>
<keyword evidence="6" id="KW-0479">Metal-binding</keyword>
<dbReference type="FunFam" id="3.30.70.141:FF:000003">
    <property type="entry name" value="Nucleoside diphosphate kinase"/>
    <property type="match status" value="1"/>
</dbReference>
<protein>
    <recommendedName>
        <fullName evidence="4">Nucleoside diphosphate kinase</fullName>
        <ecNumber evidence="3">2.7.4.6</ecNumber>
    </recommendedName>
</protein>
<dbReference type="GO" id="GO:0006241">
    <property type="term" value="P:CTP biosynthetic process"/>
    <property type="evidence" value="ECO:0007669"/>
    <property type="project" value="InterPro"/>
</dbReference>
<dbReference type="SMART" id="SM00562">
    <property type="entry name" value="NDK"/>
    <property type="match status" value="1"/>
</dbReference>
<keyword evidence="10" id="KW-0460">Magnesium</keyword>
<evidence type="ECO:0000256" key="1">
    <source>
        <dbReference type="ARBA" id="ARBA00001946"/>
    </source>
</evidence>
<keyword evidence="8 15" id="KW-0418">Kinase</keyword>
<dbReference type="InterPro" id="IPR036850">
    <property type="entry name" value="NDK-like_dom_sf"/>
</dbReference>
<sequence>MGLGHARTYLKGYLMAIEKTFIMIKPDAVRDRKIGEIVARIERSGLVIERMEMTTLERATVEEHYAHLADKPFFGGLCDFMTSGPVVKMVVSGLSAVSKMRTLMGATNPLDAAPGTIRGDFAVDVNANVIHGSDCLENAEIEIKRFFG</sequence>
<dbReference type="PRINTS" id="PR01243">
    <property type="entry name" value="NUCDPKINASE"/>
</dbReference>
<feature type="binding site" evidence="12">
    <location>
        <position position="118"/>
    </location>
    <ligand>
        <name>ATP</name>
        <dbReference type="ChEBI" id="CHEBI:30616"/>
    </ligand>
</feature>
<feature type="domain" description="Nucleoside diphosphate kinase-like" evidence="14">
    <location>
        <begin position="17"/>
        <end position="148"/>
    </location>
</feature>
<dbReference type="GO" id="GO:0005524">
    <property type="term" value="F:ATP binding"/>
    <property type="evidence" value="ECO:0007669"/>
    <property type="project" value="UniProtKB-KW"/>
</dbReference>
<organism evidence="15 16">
    <name type="scientific">Collinsella aerofaciens</name>
    <dbReference type="NCBI Taxonomy" id="74426"/>
    <lineage>
        <taxon>Bacteria</taxon>
        <taxon>Bacillati</taxon>
        <taxon>Actinomycetota</taxon>
        <taxon>Coriobacteriia</taxon>
        <taxon>Coriobacteriales</taxon>
        <taxon>Coriobacteriaceae</taxon>
        <taxon>Collinsella</taxon>
    </lineage>
</organism>
<dbReference type="EMBL" id="CZAQ01000015">
    <property type="protein sequence ID" value="CUP10486.1"/>
    <property type="molecule type" value="Genomic_DNA"/>
</dbReference>
<dbReference type="InterPro" id="IPR034907">
    <property type="entry name" value="NDK-like_dom"/>
</dbReference>
<feature type="binding site" evidence="12">
    <location>
        <position position="73"/>
    </location>
    <ligand>
        <name>ATP</name>
        <dbReference type="ChEBI" id="CHEBI:30616"/>
    </ligand>
</feature>
<dbReference type="Pfam" id="PF00334">
    <property type="entry name" value="NDK"/>
    <property type="match status" value="1"/>
</dbReference>
<feature type="binding site" evidence="12">
    <location>
        <position position="107"/>
    </location>
    <ligand>
        <name>ATP</name>
        <dbReference type="ChEBI" id="CHEBI:30616"/>
    </ligand>
</feature>
<accession>A0A174KJ35</accession>
<dbReference type="PROSITE" id="PS51374">
    <property type="entry name" value="NDPK_LIKE"/>
    <property type="match status" value="1"/>
</dbReference>
<name>A0A174KJ35_9ACTN</name>
<dbReference type="GO" id="GO:0006228">
    <property type="term" value="P:UTP biosynthetic process"/>
    <property type="evidence" value="ECO:0007669"/>
    <property type="project" value="InterPro"/>
</dbReference>
<dbReference type="NCBIfam" id="NF001908">
    <property type="entry name" value="PRK00668.1"/>
    <property type="match status" value="1"/>
</dbReference>